<protein>
    <submittedName>
        <fullName evidence="2">Uncharacterized protein</fullName>
    </submittedName>
</protein>
<evidence type="ECO:0000313" key="2">
    <source>
        <dbReference type="EMBL" id="MCH91547.1"/>
    </source>
</evidence>
<reference evidence="2 3" key="1">
    <citation type="journal article" date="2018" name="Front. Plant Sci.">
        <title>Red Clover (Trifolium pratense) and Zigzag Clover (T. medium) - A Picture of Genomic Similarities and Differences.</title>
        <authorList>
            <person name="Dluhosova J."/>
            <person name="Istvanek J."/>
            <person name="Nedelnik J."/>
            <person name="Repkova J."/>
        </authorList>
    </citation>
    <scope>NUCLEOTIDE SEQUENCE [LARGE SCALE GENOMIC DNA]</scope>
    <source>
        <strain evidence="3">cv. 10/8</strain>
        <tissue evidence="2">Leaf</tissue>
    </source>
</reference>
<evidence type="ECO:0000256" key="1">
    <source>
        <dbReference type="SAM" id="MobiDB-lite"/>
    </source>
</evidence>
<sequence length="225" mass="24877">PGSSIDIMYVHLFETLQLDEHHLTPYVGSDLQGFNSATTKAWGYVDLIVTFGINETAKSIKVQFLVVECPSLYQCILGRTTIADLLAVSSTAHLKMKYYTNKGQVATLHGDIEAARRCFEAATKWHSYIGKAPSSSKKPKSAPQPPAPNVSSVDLDSRYSKKEHKEEKKLHKENKESDKASKEIPRPIPDGEFKLILLGEDPSKGVKIGTGLPNLARKQLKACLR</sequence>
<dbReference type="AlphaFoldDB" id="A0A392MVM3"/>
<evidence type="ECO:0000313" key="3">
    <source>
        <dbReference type="Proteomes" id="UP000265520"/>
    </source>
</evidence>
<dbReference type="PANTHER" id="PTHR33240">
    <property type="entry name" value="OS08G0508500 PROTEIN"/>
    <property type="match status" value="1"/>
</dbReference>
<feature type="region of interest" description="Disordered" evidence="1">
    <location>
        <begin position="130"/>
        <end position="188"/>
    </location>
</feature>
<organism evidence="2 3">
    <name type="scientific">Trifolium medium</name>
    <dbReference type="NCBI Taxonomy" id="97028"/>
    <lineage>
        <taxon>Eukaryota</taxon>
        <taxon>Viridiplantae</taxon>
        <taxon>Streptophyta</taxon>
        <taxon>Embryophyta</taxon>
        <taxon>Tracheophyta</taxon>
        <taxon>Spermatophyta</taxon>
        <taxon>Magnoliopsida</taxon>
        <taxon>eudicotyledons</taxon>
        <taxon>Gunneridae</taxon>
        <taxon>Pentapetalae</taxon>
        <taxon>rosids</taxon>
        <taxon>fabids</taxon>
        <taxon>Fabales</taxon>
        <taxon>Fabaceae</taxon>
        <taxon>Papilionoideae</taxon>
        <taxon>50 kb inversion clade</taxon>
        <taxon>NPAAA clade</taxon>
        <taxon>Hologalegina</taxon>
        <taxon>IRL clade</taxon>
        <taxon>Trifolieae</taxon>
        <taxon>Trifolium</taxon>
    </lineage>
</organism>
<name>A0A392MVM3_9FABA</name>
<accession>A0A392MVM3</accession>
<keyword evidence="3" id="KW-1185">Reference proteome</keyword>
<feature type="compositionally biased region" description="Basic and acidic residues" evidence="1">
    <location>
        <begin position="155"/>
        <end position="188"/>
    </location>
</feature>
<dbReference type="EMBL" id="LXQA010020641">
    <property type="protein sequence ID" value="MCH91547.1"/>
    <property type="molecule type" value="Genomic_DNA"/>
</dbReference>
<dbReference type="Proteomes" id="UP000265520">
    <property type="component" value="Unassembled WGS sequence"/>
</dbReference>
<feature type="non-terminal residue" evidence="2">
    <location>
        <position position="1"/>
    </location>
</feature>
<comment type="caution">
    <text evidence="2">The sequence shown here is derived from an EMBL/GenBank/DDBJ whole genome shotgun (WGS) entry which is preliminary data.</text>
</comment>
<dbReference type="PANTHER" id="PTHR33240:SF17">
    <property type="entry name" value="EUKARYOTIC PEPTIDE CHAIN RELEASE FACTOR GTP-BINDING SUBUNIT-LIKE"/>
    <property type="match status" value="1"/>
</dbReference>
<proteinExistence type="predicted"/>